<reference evidence="1" key="1">
    <citation type="submission" date="2021-01" db="EMBL/GenBank/DDBJ databases">
        <authorList>
            <consortium name="Genoscope - CEA"/>
            <person name="William W."/>
        </authorList>
    </citation>
    <scope>NUCLEOTIDE SEQUENCE</scope>
</reference>
<keyword evidence="2" id="KW-1185">Reference proteome</keyword>
<evidence type="ECO:0000313" key="2">
    <source>
        <dbReference type="Proteomes" id="UP000692954"/>
    </source>
</evidence>
<dbReference type="AlphaFoldDB" id="A0A8S1P1N0"/>
<dbReference type="EMBL" id="CAJJDN010000067">
    <property type="protein sequence ID" value="CAD8097066.1"/>
    <property type="molecule type" value="Genomic_DNA"/>
</dbReference>
<protein>
    <submittedName>
        <fullName evidence="1">Uncharacterized protein</fullName>
    </submittedName>
</protein>
<proteinExistence type="predicted"/>
<sequence>MLVSPSRRLVKRDTKSMRPSVFLNDFDISSLTQIITVKKDGNQASIKTIDTLGSQTQVNEISENGSQTFLPIIEEKSKIRFIKQTSNPKQSITSRKVMITQSDSISPITKSDIHLPSINSIPTSPTKFQIPNHQRHLTNVEEQHKKVEFRKSIQVIDFINNIITKDVIDGSVKPLKKKFQRQQTKMIRKNEDNNLQC</sequence>
<dbReference type="Proteomes" id="UP000692954">
    <property type="component" value="Unassembled WGS sequence"/>
</dbReference>
<comment type="caution">
    <text evidence="1">The sequence shown here is derived from an EMBL/GenBank/DDBJ whole genome shotgun (WGS) entry which is preliminary data.</text>
</comment>
<dbReference type="OrthoDB" id="293978at2759"/>
<gene>
    <name evidence="1" type="ORF">PSON_ATCC_30995.1.T0670220</name>
</gene>
<accession>A0A8S1P1N0</accession>
<evidence type="ECO:0000313" key="1">
    <source>
        <dbReference type="EMBL" id="CAD8097066.1"/>
    </source>
</evidence>
<name>A0A8S1P1N0_9CILI</name>
<organism evidence="1 2">
    <name type="scientific">Paramecium sonneborni</name>
    <dbReference type="NCBI Taxonomy" id="65129"/>
    <lineage>
        <taxon>Eukaryota</taxon>
        <taxon>Sar</taxon>
        <taxon>Alveolata</taxon>
        <taxon>Ciliophora</taxon>
        <taxon>Intramacronucleata</taxon>
        <taxon>Oligohymenophorea</taxon>
        <taxon>Peniculida</taxon>
        <taxon>Parameciidae</taxon>
        <taxon>Paramecium</taxon>
    </lineage>
</organism>